<dbReference type="RefSeq" id="WP_212573035.1">
    <property type="nucleotide sequence ID" value="NZ_CP073084.1"/>
</dbReference>
<reference evidence="3 4" key="1">
    <citation type="submission" date="2021-04" db="EMBL/GenBank/DDBJ databases">
        <title>Complete genome sequence of a novel Streptococcus species.</title>
        <authorList>
            <person name="Teng J.L.L."/>
        </authorList>
    </citation>
    <scope>NUCLEOTIDE SEQUENCE [LARGE SCALE GENOMIC DNA]</scope>
    <source>
        <strain evidence="3 4">HKU75</strain>
    </source>
</reference>
<evidence type="ECO:0000256" key="2">
    <source>
        <dbReference type="ARBA" id="ARBA00023287"/>
    </source>
</evidence>
<protein>
    <submittedName>
        <fullName evidence="3">Type II secretion system protein</fullName>
    </submittedName>
</protein>
<keyword evidence="4" id="KW-1185">Reference proteome</keyword>
<dbReference type="Proteomes" id="UP000677616">
    <property type="component" value="Chromosome"/>
</dbReference>
<organism evidence="3 4">
    <name type="scientific">Streptococcus oriscaviae</name>
    <dbReference type="NCBI Taxonomy" id="2781599"/>
    <lineage>
        <taxon>Bacteria</taxon>
        <taxon>Bacillati</taxon>
        <taxon>Bacillota</taxon>
        <taxon>Bacilli</taxon>
        <taxon>Lactobacillales</taxon>
        <taxon>Streptococcaceae</taxon>
        <taxon>Streptococcus</taxon>
    </lineage>
</organism>
<accession>A0ABX7YQ85</accession>
<comment type="subcellular location">
    <subcellularLocation>
        <location evidence="1">Cell surface</location>
    </subcellularLocation>
</comment>
<dbReference type="NCBIfam" id="NF040982">
    <property type="entry name" value="ComGD"/>
    <property type="match status" value="1"/>
</dbReference>
<name>A0ABX7YQ85_9STRE</name>
<evidence type="ECO:0000313" key="3">
    <source>
        <dbReference type="EMBL" id="QUE55389.1"/>
    </source>
</evidence>
<evidence type="ECO:0000313" key="4">
    <source>
        <dbReference type="Proteomes" id="UP000677616"/>
    </source>
</evidence>
<sequence>MQNILTRLARSTRRGFTLLESLLVLFVVSFLAVQLAGSVQSAFQAVEETLFFWEFEHLFRDSQKLAAASQQTVVLELREEELSNGYHRLEVPTSIHLVEEKSLVFNQEGGNSSLAKLVFQTEQKTVRYQLYLGSGRYKKTEE</sequence>
<keyword evidence="2" id="KW-0178">Competence</keyword>
<proteinExistence type="predicted"/>
<dbReference type="NCBIfam" id="TIGR02532">
    <property type="entry name" value="IV_pilin_GFxxxE"/>
    <property type="match status" value="1"/>
</dbReference>
<gene>
    <name evidence="3" type="ORF">INT76_06215</name>
</gene>
<dbReference type="InterPro" id="IPR016785">
    <property type="entry name" value="ComGD"/>
</dbReference>
<dbReference type="InterPro" id="IPR012902">
    <property type="entry name" value="N_methyl_site"/>
</dbReference>
<evidence type="ECO:0000256" key="1">
    <source>
        <dbReference type="ARBA" id="ARBA00004241"/>
    </source>
</evidence>
<dbReference type="EMBL" id="CP073084">
    <property type="protein sequence ID" value="QUE55389.1"/>
    <property type="molecule type" value="Genomic_DNA"/>
</dbReference>